<dbReference type="EMBL" id="JAJMLW010000004">
    <property type="protein sequence ID" value="MCI2242956.1"/>
    <property type="molecule type" value="Genomic_DNA"/>
</dbReference>
<accession>A0ABS9WKH8</accession>
<gene>
    <name evidence="1" type="ORF">LPT13_11425</name>
</gene>
<dbReference type="RefSeq" id="WP_242166529.1">
    <property type="nucleotide sequence ID" value="NZ_JAJMLW010000004.1"/>
</dbReference>
<keyword evidence="2" id="KW-1185">Reference proteome</keyword>
<evidence type="ECO:0000313" key="1">
    <source>
        <dbReference type="EMBL" id="MCI2242956.1"/>
    </source>
</evidence>
<comment type="caution">
    <text evidence="1">The sequence shown here is derived from an EMBL/GenBank/DDBJ whole genome shotgun (WGS) entry which is preliminary data.</text>
</comment>
<proteinExistence type="predicted"/>
<protein>
    <submittedName>
        <fullName evidence="1">Uncharacterized protein</fullName>
    </submittedName>
</protein>
<evidence type="ECO:0000313" key="2">
    <source>
        <dbReference type="Proteomes" id="UP001430755"/>
    </source>
</evidence>
<organism evidence="1 2">
    <name type="scientific">Adlercreutzia faecimuris</name>
    <dbReference type="NCBI Taxonomy" id="2897341"/>
    <lineage>
        <taxon>Bacteria</taxon>
        <taxon>Bacillati</taxon>
        <taxon>Actinomycetota</taxon>
        <taxon>Coriobacteriia</taxon>
        <taxon>Eggerthellales</taxon>
        <taxon>Eggerthellaceae</taxon>
        <taxon>Adlercreutzia</taxon>
    </lineage>
</organism>
<dbReference type="Proteomes" id="UP001430755">
    <property type="component" value="Unassembled WGS sequence"/>
</dbReference>
<sequence length="65" mass="6969">MEEIKSLTYRVKEAVANTIEKAANNPEGMYAVAELGTAYAAILEAEAKENAANLGTKLIEEIKGL</sequence>
<name>A0ABS9WKH8_9ACTN</name>
<reference evidence="1" key="1">
    <citation type="submission" date="2021-11" db="EMBL/GenBank/DDBJ databases">
        <title>A Novel Adlercreutzia Species, isolated from a Allomyrina dichotoma larva feces.</title>
        <authorList>
            <person name="Suh M.K."/>
        </authorList>
    </citation>
    <scope>NUCLEOTIDE SEQUENCE</scope>
    <source>
        <strain evidence="1">JBNU-10</strain>
    </source>
</reference>